<dbReference type="Pfam" id="PF13923">
    <property type="entry name" value="zf-C3HC4_2"/>
    <property type="match status" value="1"/>
</dbReference>
<dbReference type="PROSITE" id="PS50089">
    <property type="entry name" value="ZF_RING_2"/>
    <property type="match status" value="1"/>
</dbReference>
<gene>
    <name evidence="5" type="ORF">EAG_14412</name>
</gene>
<name>E2ABQ2_CAMFO</name>
<evidence type="ECO:0000313" key="5">
    <source>
        <dbReference type="EMBL" id="EFN69154.1"/>
    </source>
</evidence>
<proteinExistence type="predicted"/>
<sequence length="74" mass="9193">MPCYHVFHQACILSWLEKDNLCPVCQYELPTDSKEYEMYRKEKQAAEKRRRGMFLCLRRKYITFSYQKYKRTQI</sequence>
<evidence type="ECO:0000313" key="6">
    <source>
        <dbReference type="Proteomes" id="UP000000311"/>
    </source>
</evidence>
<dbReference type="EMBL" id="GL438334">
    <property type="protein sequence ID" value="EFN69154.1"/>
    <property type="molecule type" value="Genomic_DNA"/>
</dbReference>
<reference evidence="5 6" key="1">
    <citation type="journal article" date="2010" name="Science">
        <title>Genomic comparison of the ants Camponotus floridanus and Harpegnathos saltator.</title>
        <authorList>
            <person name="Bonasio R."/>
            <person name="Zhang G."/>
            <person name="Ye C."/>
            <person name="Mutti N.S."/>
            <person name="Fang X."/>
            <person name="Qin N."/>
            <person name="Donahue G."/>
            <person name="Yang P."/>
            <person name="Li Q."/>
            <person name="Li C."/>
            <person name="Zhang P."/>
            <person name="Huang Z."/>
            <person name="Berger S.L."/>
            <person name="Reinberg D."/>
            <person name="Wang J."/>
            <person name="Liebig J."/>
        </authorList>
    </citation>
    <scope>NUCLEOTIDE SEQUENCE [LARGE SCALE GENOMIC DNA]</scope>
    <source>
        <strain evidence="6">C129</strain>
    </source>
</reference>
<dbReference type="Proteomes" id="UP000000311">
    <property type="component" value="Unassembled WGS sequence"/>
</dbReference>
<keyword evidence="2" id="KW-0862">Zinc</keyword>
<dbReference type="InterPro" id="IPR013083">
    <property type="entry name" value="Znf_RING/FYVE/PHD"/>
</dbReference>
<dbReference type="GO" id="GO:0008270">
    <property type="term" value="F:zinc ion binding"/>
    <property type="evidence" value="ECO:0007669"/>
    <property type="project" value="UniProtKB-KW"/>
</dbReference>
<dbReference type="InterPro" id="IPR001841">
    <property type="entry name" value="Znf_RING"/>
</dbReference>
<evidence type="ECO:0000256" key="1">
    <source>
        <dbReference type="ARBA" id="ARBA00022771"/>
    </source>
</evidence>
<dbReference type="InParanoid" id="E2ABQ2"/>
<dbReference type="AlphaFoldDB" id="E2ABQ2"/>
<keyword evidence="1 3" id="KW-0479">Metal-binding</keyword>
<keyword evidence="1 3" id="KW-0863">Zinc-finger</keyword>
<feature type="domain" description="RING-type" evidence="4">
    <location>
        <begin position="1"/>
        <end position="26"/>
    </location>
</feature>
<protein>
    <submittedName>
        <fullName evidence="5">RING finger protein 181</fullName>
    </submittedName>
</protein>
<evidence type="ECO:0000256" key="3">
    <source>
        <dbReference type="PROSITE-ProRule" id="PRU00175"/>
    </source>
</evidence>
<dbReference type="SUPFAM" id="SSF57850">
    <property type="entry name" value="RING/U-box"/>
    <property type="match status" value="1"/>
</dbReference>
<evidence type="ECO:0000256" key="2">
    <source>
        <dbReference type="ARBA" id="ARBA00022833"/>
    </source>
</evidence>
<dbReference type="Gene3D" id="3.30.40.10">
    <property type="entry name" value="Zinc/RING finger domain, C3HC4 (zinc finger)"/>
    <property type="match status" value="1"/>
</dbReference>
<dbReference type="STRING" id="104421.E2ABQ2"/>
<accession>E2ABQ2</accession>
<keyword evidence="6" id="KW-1185">Reference proteome</keyword>
<organism evidence="6">
    <name type="scientific">Camponotus floridanus</name>
    <name type="common">Florida carpenter ant</name>
    <dbReference type="NCBI Taxonomy" id="104421"/>
    <lineage>
        <taxon>Eukaryota</taxon>
        <taxon>Metazoa</taxon>
        <taxon>Ecdysozoa</taxon>
        <taxon>Arthropoda</taxon>
        <taxon>Hexapoda</taxon>
        <taxon>Insecta</taxon>
        <taxon>Pterygota</taxon>
        <taxon>Neoptera</taxon>
        <taxon>Endopterygota</taxon>
        <taxon>Hymenoptera</taxon>
        <taxon>Apocrita</taxon>
        <taxon>Aculeata</taxon>
        <taxon>Formicoidea</taxon>
        <taxon>Formicidae</taxon>
        <taxon>Formicinae</taxon>
        <taxon>Camponotus</taxon>
    </lineage>
</organism>
<evidence type="ECO:0000259" key="4">
    <source>
        <dbReference type="PROSITE" id="PS50089"/>
    </source>
</evidence>